<dbReference type="SMART" id="SM00112">
    <property type="entry name" value="CA"/>
    <property type="match status" value="2"/>
</dbReference>
<dbReference type="GO" id="GO:0007156">
    <property type="term" value="P:homophilic cell adhesion via plasma membrane adhesion molecules"/>
    <property type="evidence" value="ECO:0007669"/>
    <property type="project" value="InterPro"/>
</dbReference>
<evidence type="ECO:0000313" key="6">
    <source>
        <dbReference type="Proteomes" id="UP000230750"/>
    </source>
</evidence>
<comment type="caution">
    <text evidence="5">The sequence shown here is derived from an EMBL/GenBank/DDBJ whole genome shotgun (WGS) entry which is preliminary data.</text>
</comment>
<keyword evidence="3" id="KW-0106">Calcium</keyword>
<dbReference type="Proteomes" id="UP000230750">
    <property type="component" value="Unassembled WGS sequence"/>
</dbReference>
<keyword evidence="1" id="KW-0812">Transmembrane</keyword>
<dbReference type="GO" id="GO:0016020">
    <property type="term" value="C:membrane"/>
    <property type="evidence" value="ECO:0007669"/>
    <property type="project" value="InterPro"/>
</dbReference>
<evidence type="ECO:0000256" key="1">
    <source>
        <dbReference type="ARBA" id="ARBA00022692"/>
    </source>
</evidence>
<keyword evidence="6" id="KW-1185">Reference proteome</keyword>
<dbReference type="AlphaFoldDB" id="A0A2G8KF00"/>
<dbReference type="PANTHER" id="PTHR24026:SF133">
    <property type="entry name" value="CADHERIN-RELATED FAMILY MEMBER 2"/>
    <property type="match status" value="1"/>
</dbReference>
<evidence type="ECO:0000313" key="5">
    <source>
        <dbReference type="EMBL" id="PIK46574.1"/>
    </source>
</evidence>
<evidence type="ECO:0000256" key="3">
    <source>
        <dbReference type="PROSITE-ProRule" id="PRU00043"/>
    </source>
</evidence>
<name>A0A2G8KF00_STIJA</name>
<dbReference type="Gene3D" id="2.60.40.60">
    <property type="entry name" value="Cadherins"/>
    <property type="match status" value="3"/>
</dbReference>
<accession>A0A2G8KF00</accession>
<dbReference type="InterPro" id="IPR002126">
    <property type="entry name" value="Cadherin-like_dom"/>
</dbReference>
<evidence type="ECO:0000259" key="4">
    <source>
        <dbReference type="PROSITE" id="PS50268"/>
    </source>
</evidence>
<feature type="domain" description="Cadherin" evidence="4">
    <location>
        <begin position="322"/>
        <end position="430"/>
    </location>
</feature>
<gene>
    <name evidence="5" type="ORF">BSL78_16552</name>
</gene>
<keyword evidence="2" id="KW-0472">Membrane</keyword>
<dbReference type="PANTHER" id="PTHR24026">
    <property type="entry name" value="FAT ATYPICAL CADHERIN-RELATED"/>
    <property type="match status" value="1"/>
</dbReference>
<dbReference type="PROSITE" id="PS50268">
    <property type="entry name" value="CADHERIN_2"/>
    <property type="match status" value="2"/>
</dbReference>
<dbReference type="CDD" id="cd11304">
    <property type="entry name" value="Cadherin_repeat"/>
    <property type="match status" value="2"/>
</dbReference>
<dbReference type="GO" id="GO:0005509">
    <property type="term" value="F:calcium ion binding"/>
    <property type="evidence" value="ECO:0007669"/>
    <property type="project" value="UniProtKB-UniRule"/>
</dbReference>
<dbReference type="InterPro" id="IPR015919">
    <property type="entry name" value="Cadherin-like_sf"/>
</dbReference>
<protein>
    <submittedName>
        <fullName evidence="5">Putative cadherin-23</fullName>
    </submittedName>
</protein>
<dbReference type="SUPFAM" id="SSF49313">
    <property type="entry name" value="Cadherin-like"/>
    <property type="match status" value="3"/>
</dbReference>
<evidence type="ECO:0000256" key="2">
    <source>
        <dbReference type="ARBA" id="ARBA00022989"/>
    </source>
</evidence>
<reference evidence="5 6" key="1">
    <citation type="journal article" date="2017" name="PLoS Biol.">
        <title>The sea cucumber genome provides insights into morphological evolution and visceral regeneration.</title>
        <authorList>
            <person name="Zhang X."/>
            <person name="Sun L."/>
            <person name="Yuan J."/>
            <person name="Sun Y."/>
            <person name="Gao Y."/>
            <person name="Zhang L."/>
            <person name="Li S."/>
            <person name="Dai H."/>
            <person name="Hamel J.F."/>
            <person name="Liu C."/>
            <person name="Yu Y."/>
            <person name="Liu S."/>
            <person name="Lin W."/>
            <person name="Guo K."/>
            <person name="Jin S."/>
            <person name="Xu P."/>
            <person name="Storey K.B."/>
            <person name="Huan P."/>
            <person name="Zhang T."/>
            <person name="Zhou Y."/>
            <person name="Zhang J."/>
            <person name="Lin C."/>
            <person name="Li X."/>
            <person name="Xing L."/>
            <person name="Huo D."/>
            <person name="Sun M."/>
            <person name="Wang L."/>
            <person name="Mercier A."/>
            <person name="Li F."/>
            <person name="Yang H."/>
            <person name="Xiang J."/>
        </authorList>
    </citation>
    <scope>NUCLEOTIDE SEQUENCE [LARGE SCALE GENOMIC DNA]</scope>
    <source>
        <strain evidence="5">Shaxun</strain>
        <tissue evidence="5">Muscle</tissue>
    </source>
</reference>
<sequence>MARAAAPCSQENITTNSVVVSFEVLDYDAGDNGSVDVTFVSSDKDCEMDMFNINKPSPNRNIFEIILKKELDYSVSSEYLVCMNASDRGNPMLVSPQIKKVIIPIEDVQNLGPVFLNLPGIIDMEEDTPVFVYRGQSLICCHVMFMNVYRENKFVSCSRVVTSLLIPGSIRVITEVVGESASRKGLLEGCYVNISLSIVPGNAGRIGPNYSIVLSECFSTKKPRELLLYPKELEDYQDILDLLVAITIHITHWRLGQFHHKWRQWKHNSLQPGRQRAADRKSNPFNCYSHRKDNTQPLANRTTETTIIIRVLDVDDEIPKFDRGYVKVKIYENAPVGTALNLGVTVTDDDEVTNNDFELELVQDLDAFKLKETTSVGGSLPVDVRVKDSAYLDYETRQQLNFTVVVKSNPESKLEVVVDLINENDNTPQFLQDSYEGSFLENATSGYSILSISATDDDVRDNITYKMAPKLNEYVSIAFH</sequence>
<keyword evidence="2" id="KW-1133">Transmembrane helix</keyword>
<dbReference type="PRINTS" id="PR00205">
    <property type="entry name" value="CADHERIN"/>
</dbReference>
<feature type="domain" description="Cadherin" evidence="4">
    <location>
        <begin position="11"/>
        <end position="115"/>
    </location>
</feature>
<dbReference type="EMBL" id="MRZV01000635">
    <property type="protein sequence ID" value="PIK46574.1"/>
    <property type="molecule type" value="Genomic_DNA"/>
</dbReference>
<proteinExistence type="predicted"/>
<dbReference type="STRING" id="307972.A0A2G8KF00"/>
<dbReference type="OrthoDB" id="6510378at2759"/>
<organism evidence="5 6">
    <name type="scientific">Stichopus japonicus</name>
    <name type="common">Sea cucumber</name>
    <dbReference type="NCBI Taxonomy" id="307972"/>
    <lineage>
        <taxon>Eukaryota</taxon>
        <taxon>Metazoa</taxon>
        <taxon>Echinodermata</taxon>
        <taxon>Eleutherozoa</taxon>
        <taxon>Echinozoa</taxon>
        <taxon>Holothuroidea</taxon>
        <taxon>Aspidochirotacea</taxon>
        <taxon>Aspidochirotida</taxon>
        <taxon>Stichopodidae</taxon>
        <taxon>Apostichopus</taxon>
    </lineage>
</organism>